<organism evidence="6">
    <name type="scientific">Magnetospirillum gryphiswaldense</name>
    <dbReference type="NCBI Taxonomy" id="55518"/>
    <lineage>
        <taxon>Bacteria</taxon>
        <taxon>Pseudomonadati</taxon>
        <taxon>Pseudomonadota</taxon>
        <taxon>Alphaproteobacteria</taxon>
        <taxon>Rhodospirillales</taxon>
        <taxon>Rhodospirillaceae</taxon>
        <taxon>Magnetospirillum</taxon>
    </lineage>
</organism>
<dbReference type="AlphaFoldDB" id="A4U4R6"/>
<evidence type="ECO:0000259" key="4">
    <source>
        <dbReference type="Pfam" id="PF07167"/>
    </source>
</evidence>
<keyword evidence="1 6" id="KW-0808">Transferase</keyword>
<dbReference type="InterPro" id="IPR022211">
    <property type="entry name" value="PHBC_N"/>
</dbReference>
<protein>
    <submittedName>
        <fullName evidence="6">Poly-beta-hydroxybutyrate polymerase</fullName>
        <ecNumber evidence="6">2.3.1.-</ecNumber>
    </submittedName>
</protein>
<dbReference type="GO" id="GO:0016746">
    <property type="term" value="F:acyltransferase activity"/>
    <property type="evidence" value="ECO:0007669"/>
    <property type="project" value="UniProtKB-KW"/>
</dbReference>
<gene>
    <name evidence="6" type="primary">phbC</name>
    <name evidence="6" type="ORF">MGR_3941</name>
</gene>
<evidence type="ECO:0000313" key="6">
    <source>
        <dbReference type="EMBL" id="CAM77873.1"/>
    </source>
</evidence>
<keyword evidence="2 6" id="KW-0012">Acyltransferase</keyword>
<accession>A4U4R6</accession>
<reference evidence="6" key="1">
    <citation type="journal article" date="2007" name="J. Bacteriol.">
        <title>Comparative genome analysis of four magnetotactic bacteria reveals a complex set of group-specific genes implicated in magnetosome biomineralization and function.</title>
        <authorList>
            <person name="Richter M."/>
            <person name="Kube M."/>
            <person name="Bazylinski D.A."/>
            <person name="Lombardot T."/>
            <person name="Gloeckner F.O."/>
            <person name="Reinhardt R."/>
            <person name="Schueler D."/>
        </authorList>
    </citation>
    <scope>NUCLEOTIDE SEQUENCE</scope>
    <source>
        <strain evidence="6">MSR-1</strain>
    </source>
</reference>
<dbReference type="Pfam" id="PF07167">
    <property type="entry name" value="PhaC_N"/>
    <property type="match status" value="1"/>
</dbReference>
<evidence type="ECO:0000256" key="2">
    <source>
        <dbReference type="ARBA" id="ARBA00023315"/>
    </source>
</evidence>
<evidence type="ECO:0000259" key="5">
    <source>
        <dbReference type="Pfam" id="PF12551"/>
    </source>
</evidence>
<dbReference type="InterPro" id="IPR029058">
    <property type="entry name" value="AB_hydrolase_fold"/>
</dbReference>
<sequence>MNEIRTSRRQSAAEPQPDGITHPVPVATPVAAPIHVNPVHQMLALPMGAEQFRTPFPIFTESTDRLMHAVQGRYTNALSPASLLLAYLDWLVHLANSPGKVGEMAQNAMSKALPLARFTVDSLMGRTDPDPFAPLAQDSRFASEGWQKFPYNVMSQAFLYTEQWWHYATTNVRGVGKHRQNVVEFTARQLLDMVSPANFFLTNPDVIKVTTEQNGQNLVRGLQNLSDDIMRNLTGRDYVKDEKFQVGKGVACTPGKVVFRNKLIELIQYTPTTDSVHAEPILIVPAWIMKYYILDLSPANSMVKWLVSQGHTVFVISWKNPGAEDRDMGMADYRRLGVMAALDAINAVVPGQKVHGAGYCLGGTLLSIAAAAMAREGDERLASVTLLAAQTDFEDAGEIMLFIDESQVTYLEDVMWDQGYLDTKQMAGAFQMLRSNDLVWSRMIRQYLLGETDTANDLMAWNSDATRLPYKMHTEYLRRLFLNNMLSKGRYTVEGRPIALTDIRAPICAVGTTKDHVAPWKSVYKIGILSDTDVTFILASGGHNAGIVSEPGHKGRSYQIATRADADKYVDPDTWAMVTPKQQGSWWEPWQQWLVANSSGQITPPKMGAPEAGYPPIADAPGLYVLMP</sequence>
<dbReference type="RefSeq" id="WP_234016293.1">
    <property type="nucleotide sequence ID" value="NZ_CP027527.1"/>
</dbReference>
<dbReference type="Gene3D" id="3.40.50.1820">
    <property type="entry name" value="alpha/beta hydrolase"/>
    <property type="match status" value="1"/>
</dbReference>
<feature type="domain" description="Poly-beta-hydroxybutyrate polymerase N-terminal" evidence="4">
    <location>
        <begin position="137"/>
        <end position="306"/>
    </location>
</feature>
<feature type="domain" description="Poly-beta-hydroxybutyrate polymerase N-terminal" evidence="5">
    <location>
        <begin position="60"/>
        <end position="100"/>
    </location>
</feature>
<dbReference type="PANTHER" id="PTHR36837">
    <property type="entry name" value="POLY(3-HYDROXYALKANOATE) POLYMERASE SUBUNIT PHAC"/>
    <property type="match status" value="1"/>
</dbReference>
<dbReference type="SUPFAM" id="SSF53474">
    <property type="entry name" value="alpha/beta-Hydrolases"/>
    <property type="match status" value="1"/>
</dbReference>
<dbReference type="EC" id="2.3.1.-" evidence="6"/>
<dbReference type="EMBL" id="CU459003">
    <property type="protein sequence ID" value="CAM77873.1"/>
    <property type="molecule type" value="Genomic_DNA"/>
</dbReference>
<evidence type="ECO:0000256" key="3">
    <source>
        <dbReference type="SAM" id="MobiDB-lite"/>
    </source>
</evidence>
<dbReference type="Pfam" id="PF12551">
    <property type="entry name" value="PHBC_N"/>
    <property type="match status" value="1"/>
</dbReference>
<dbReference type="GO" id="GO:0042619">
    <property type="term" value="P:poly-hydroxybutyrate biosynthetic process"/>
    <property type="evidence" value="ECO:0007669"/>
    <property type="project" value="InterPro"/>
</dbReference>
<feature type="region of interest" description="Disordered" evidence="3">
    <location>
        <begin position="1"/>
        <end position="24"/>
    </location>
</feature>
<proteinExistence type="predicted"/>
<evidence type="ECO:0000256" key="1">
    <source>
        <dbReference type="ARBA" id="ARBA00022679"/>
    </source>
</evidence>
<dbReference type="InterPro" id="IPR010941">
    <property type="entry name" value="PhaC_N"/>
</dbReference>
<dbReference type="InterPro" id="IPR051321">
    <property type="entry name" value="PHA/PHB_synthase"/>
</dbReference>
<name>A4U4R6_9PROT</name>
<dbReference type="PANTHER" id="PTHR36837:SF5">
    <property type="entry name" value="POLY-3-HYDROXYBUTYRATE SYNTHASE"/>
    <property type="match status" value="1"/>
</dbReference>